<feature type="transmembrane region" description="Helical" evidence="1">
    <location>
        <begin position="205"/>
        <end position="226"/>
    </location>
</feature>
<protein>
    <recommendedName>
        <fullName evidence="2">DUF2157 domain-containing protein</fullName>
    </recommendedName>
</protein>
<evidence type="ECO:0000259" key="2">
    <source>
        <dbReference type="Pfam" id="PF09925"/>
    </source>
</evidence>
<feature type="transmembrane region" description="Helical" evidence="1">
    <location>
        <begin position="153"/>
        <end position="171"/>
    </location>
</feature>
<name>A0A2H0TRK8_9BACT</name>
<keyword evidence="1" id="KW-0472">Membrane</keyword>
<feature type="transmembrane region" description="Helical" evidence="1">
    <location>
        <begin position="95"/>
        <end position="115"/>
    </location>
</feature>
<comment type="caution">
    <text evidence="3">The sequence shown here is derived from an EMBL/GenBank/DDBJ whole genome shotgun (WGS) entry which is preliminary data.</text>
</comment>
<evidence type="ECO:0000256" key="1">
    <source>
        <dbReference type="SAM" id="Phobius"/>
    </source>
</evidence>
<dbReference type="EMBL" id="PFCB01000005">
    <property type="protein sequence ID" value="PIR74791.1"/>
    <property type="molecule type" value="Genomic_DNA"/>
</dbReference>
<feature type="transmembrane region" description="Helical" evidence="1">
    <location>
        <begin position="66"/>
        <end position="89"/>
    </location>
</feature>
<dbReference type="Pfam" id="PF09925">
    <property type="entry name" value="DUF2157"/>
    <property type="match status" value="1"/>
</dbReference>
<evidence type="ECO:0000313" key="3">
    <source>
        <dbReference type="EMBL" id="PIR74791.1"/>
    </source>
</evidence>
<evidence type="ECO:0000313" key="4">
    <source>
        <dbReference type="Proteomes" id="UP000230154"/>
    </source>
</evidence>
<organism evidence="3 4">
    <name type="scientific">Candidatus Magasanikbacteria bacterium CG10_big_fil_rev_8_21_14_0_10_47_10</name>
    <dbReference type="NCBI Taxonomy" id="1974652"/>
    <lineage>
        <taxon>Bacteria</taxon>
        <taxon>Candidatus Magasanikiibacteriota</taxon>
    </lineage>
</organism>
<keyword evidence="1" id="KW-0812">Transmembrane</keyword>
<proteinExistence type="predicted"/>
<feature type="transmembrane region" description="Helical" evidence="1">
    <location>
        <begin position="127"/>
        <end position="147"/>
    </location>
</feature>
<reference evidence="4" key="1">
    <citation type="submission" date="2017-09" db="EMBL/GenBank/DDBJ databases">
        <title>Depth-based differentiation of microbial function through sediment-hosted aquifers and enrichment of novel symbionts in the deep terrestrial subsurface.</title>
        <authorList>
            <person name="Probst A.J."/>
            <person name="Ladd B."/>
            <person name="Jarett J.K."/>
            <person name="Geller-Mcgrath D.E."/>
            <person name="Sieber C.M.K."/>
            <person name="Emerson J.B."/>
            <person name="Anantharaman K."/>
            <person name="Thomas B.C."/>
            <person name="Malmstrom R."/>
            <person name="Stieglmeier M."/>
            <person name="Klingl A."/>
            <person name="Woyke T."/>
            <person name="Ryan C.M."/>
            <person name="Banfield J.F."/>
        </authorList>
    </citation>
    <scope>NUCLEOTIDE SEQUENCE [LARGE SCALE GENOMIC DNA]</scope>
</reference>
<keyword evidence="1" id="KW-1133">Transmembrane helix</keyword>
<accession>A0A2H0TRK8</accession>
<feature type="domain" description="DUF2157" evidence="2">
    <location>
        <begin position="50"/>
        <end position="172"/>
    </location>
</feature>
<sequence>MPRPSLHYMTDHNLVAHIKSSLAKGNTKEDIYRDLLAHGSTVEAIEKAFNSETESEKKEDMSKKTVHIIVTVGAILIGAGFFSFIASNWSGMPKAVKIGIILFAMIGAYASGWNMKKRATMPRTGEALILLGSIIYGAGIFLVAQMFNIRANWPDGFILWMLGTIAVGFTIELYSLFYLAMLLGVVSLIGHPVSIFGSFGYNPFLLTSSLLLLVATVITFLAGRAIQKKAPHASKKYY</sequence>
<dbReference type="InterPro" id="IPR018677">
    <property type="entry name" value="DUF2157"/>
</dbReference>
<dbReference type="AlphaFoldDB" id="A0A2H0TRK8"/>
<dbReference type="Proteomes" id="UP000230154">
    <property type="component" value="Unassembled WGS sequence"/>
</dbReference>
<gene>
    <name evidence="3" type="ORF">COU35_00605</name>
</gene>
<feature type="transmembrane region" description="Helical" evidence="1">
    <location>
        <begin position="178"/>
        <end position="199"/>
    </location>
</feature>